<evidence type="ECO:0000313" key="2">
    <source>
        <dbReference type="EMBL" id="OAM17037.1"/>
    </source>
</evidence>
<evidence type="ECO:0000259" key="1">
    <source>
        <dbReference type="Pfam" id="PF05257"/>
    </source>
</evidence>
<dbReference type="RefSeq" id="WP_023887812.1">
    <property type="nucleotide sequence ID" value="NZ_CAJPRZ010000025.1"/>
</dbReference>
<dbReference type="Proteomes" id="UP000078003">
    <property type="component" value="Unassembled WGS sequence"/>
</dbReference>
<dbReference type="AlphaFoldDB" id="A0A1A9RFL1"/>
<gene>
    <name evidence="2" type="ORF">A7P85_04560</name>
</gene>
<evidence type="ECO:0000313" key="3">
    <source>
        <dbReference type="Proteomes" id="UP000078003"/>
    </source>
</evidence>
<dbReference type="InterPro" id="IPR038765">
    <property type="entry name" value="Papain-like_cys_pep_sf"/>
</dbReference>
<name>A0A1A9RFL1_EIKCO</name>
<organism evidence="2 3">
    <name type="scientific">Eikenella corrodens</name>
    <dbReference type="NCBI Taxonomy" id="539"/>
    <lineage>
        <taxon>Bacteria</taxon>
        <taxon>Pseudomonadati</taxon>
        <taxon>Pseudomonadota</taxon>
        <taxon>Betaproteobacteria</taxon>
        <taxon>Neisseriales</taxon>
        <taxon>Neisseriaceae</taxon>
        <taxon>Eikenella</taxon>
    </lineage>
</organism>
<dbReference type="NCBIfam" id="TIGR02594">
    <property type="entry name" value="TIGR02594 family protein"/>
    <property type="match status" value="1"/>
</dbReference>
<dbReference type="Pfam" id="PF05257">
    <property type="entry name" value="CHAP"/>
    <property type="match status" value="1"/>
</dbReference>
<dbReference type="Gene3D" id="3.90.1720.10">
    <property type="entry name" value="endopeptidase domain like (from Nostoc punctiforme)"/>
    <property type="match status" value="1"/>
</dbReference>
<accession>A0A1A9RFL1</accession>
<protein>
    <submittedName>
        <fullName evidence="2">TIGR02594 family protein</fullName>
    </submittedName>
</protein>
<reference evidence="3" key="1">
    <citation type="submission" date="2016-05" db="EMBL/GenBank/DDBJ databases">
        <title>Draft genome of Corynebacterium afermentans subsp. afermentans LCDC 88199T.</title>
        <authorList>
            <person name="Bernier A.-M."/>
            <person name="Bernard K."/>
        </authorList>
    </citation>
    <scope>NUCLEOTIDE SEQUENCE [LARGE SCALE GENOMIC DNA]</scope>
    <source>
        <strain evidence="3">NML01-0328</strain>
    </source>
</reference>
<feature type="domain" description="Peptidase C51" evidence="1">
    <location>
        <begin position="39"/>
        <end position="115"/>
    </location>
</feature>
<dbReference type="EMBL" id="LXSF01000003">
    <property type="protein sequence ID" value="OAM17037.1"/>
    <property type="molecule type" value="Genomic_DNA"/>
</dbReference>
<sequence>MTELAWIAEARAYIGMHERDARGLKTIPLWVRALKGWWSDTKTPWCGTFVGHCLQAAGRDIAKEWYRAKAWVNGATRLAKPAYGCIVVFERQGGGHVGFVVGQDKQGNLMVLGGNQGDAVNIKPFAKSRAVAYLWPNKGGKPAYPAEERYTLPLLQSDGKLSRNEA</sequence>
<dbReference type="SUPFAM" id="SSF54001">
    <property type="entry name" value="Cysteine proteinases"/>
    <property type="match status" value="1"/>
</dbReference>
<dbReference type="InterPro" id="IPR013423">
    <property type="entry name" value="CHP02594"/>
</dbReference>
<comment type="caution">
    <text evidence="2">The sequence shown here is derived from an EMBL/GenBank/DDBJ whole genome shotgun (WGS) entry which is preliminary data.</text>
</comment>
<proteinExistence type="predicted"/>
<dbReference type="InterPro" id="IPR007921">
    <property type="entry name" value="CHAP_dom"/>
</dbReference>